<gene>
    <name evidence="2" type="ORF">RM540_02235</name>
</gene>
<evidence type="ECO:0008006" key="4">
    <source>
        <dbReference type="Google" id="ProtNLM"/>
    </source>
</evidence>
<protein>
    <recommendedName>
        <fullName evidence="4">MetA-pathway of phenol degradation</fullName>
    </recommendedName>
</protein>
<reference evidence="2 3" key="1">
    <citation type="submission" date="2023-09" db="EMBL/GenBank/DDBJ databases">
        <authorList>
            <person name="Rey-Velasco X."/>
        </authorList>
    </citation>
    <scope>NUCLEOTIDE SEQUENCE [LARGE SCALE GENOMIC DNA]</scope>
    <source>
        <strain evidence="2 3">F394</strain>
    </source>
</reference>
<dbReference type="EMBL" id="JAVRHT010000003">
    <property type="protein sequence ID" value="MDT0630554.1"/>
    <property type="molecule type" value="Genomic_DNA"/>
</dbReference>
<sequence length="369" mass="38760">MTNVLLSGLLAGTFALGAPADDASVSPVLDVPSDSVYTAAFTPAPADVSDGVFAQDEEAETPRSITQDTYAFGTPSAVAPIKLWVTYGYGQVDDVWDTRGEDAELQVAGTNGDIVTQRLTVGGQINFVSFPVFQLGGGAQLNLAKNKFERDDAAGGLLADDIESSFGLQSLKVFGSARGRVVGLHGGYIFDLGDAREFGAAVDTPFGPVVPPTELATSGGRDAIFFGADFDVPSDHFRVFGGIDYYMLQDADNDENTAFDESTYQDDDILNMLLGAGVKISVFELGAALQIQTRLNNPTVLDVGNTRGIGSHAGTVSPYLRITPPSFPAAFFVKGAVLDEYTEFGYPIGGANSIKPSVGFTAGLTVGFE</sequence>
<keyword evidence="1" id="KW-0732">Signal</keyword>
<evidence type="ECO:0000256" key="1">
    <source>
        <dbReference type="SAM" id="SignalP"/>
    </source>
</evidence>
<name>A0ABU3BMN0_9BACT</name>
<accession>A0ABU3BMN0</accession>
<comment type="caution">
    <text evidence="2">The sequence shown here is derived from an EMBL/GenBank/DDBJ whole genome shotgun (WGS) entry which is preliminary data.</text>
</comment>
<feature type="signal peptide" evidence="1">
    <location>
        <begin position="1"/>
        <end position="20"/>
    </location>
</feature>
<evidence type="ECO:0000313" key="2">
    <source>
        <dbReference type="EMBL" id="MDT0630554.1"/>
    </source>
</evidence>
<feature type="chain" id="PRO_5046235964" description="MetA-pathway of phenol degradation" evidence="1">
    <location>
        <begin position="21"/>
        <end position="369"/>
    </location>
</feature>
<keyword evidence="3" id="KW-1185">Reference proteome</keyword>
<dbReference type="RefSeq" id="WP_311661744.1">
    <property type="nucleotide sequence ID" value="NZ_JAVRHT010000003.1"/>
</dbReference>
<dbReference type="Proteomes" id="UP001267426">
    <property type="component" value="Unassembled WGS sequence"/>
</dbReference>
<evidence type="ECO:0000313" key="3">
    <source>
        <dbReference type="Proteomes" id="UP001267426"/>
    </source>
</evidence>
<proteinExistence type="predicted"/>
<organism evidence="2 3">
    <name type="scientific">Rubrivirga litoralis</name>
    <dbReference type="NCBI Taxonomy" id="3075598"/>
    <lineage>
        <taxon>Bacteria</taxon>
        <taxon>Pseudomonadati</taxon>
        <taxon>Rhodothermota</taxon>
        <taxon>Rhodothermia</taxon>
        <taxon>Rhodothermales</taxon>
        <taxon>Rubricoccaceae</taxon>
        <taxon>Rubrivirga</taxon>
    </lineage>
</organism>